<feature type="domain" description="X8" evidence="7">
    <location>
        <begin position="372"/>
        <end position="422"/>
    </location>
</feature>
<comment type="similarity">
    <text evidence="1 5">Belongs to the glycosyl hydrolase 17 family.</text>
</comment>
<protein>
    <submittedName>
        <fullName evidence="8">O-Glycosyl hydrolases family 17 protein</fullName>
    </submittedName>
</protein>
<evidence type="ECO:0000256" key="5">
    <source>
        <dbReference type="RuleBase" id="RU004335"/>
    </source>
</evidence>
<dbReference type="SUPFAM" id="SSF51445">
    <property type="entry name" value="(Trans)glycosidases"/>
    <property type="match status" value="1"/>
</dbReference>
<dbReference type="InterPro" id="IPR012946">
    <property type="entry name" value="X8"/>
</dbReference>
<dbReference type="Gene3D" id="3.20.20.80">
    <property type="entry name" value="Glycosidases"/>
    <property type="match status" value="1"/>
</dbReference>
<dbReference type="AlphaFoldDB" id="A0A9N7NX88"/>
<evidence type="ECO:0000313" key="9">
    <source>
        <dbReference type="Proteomes" id="UP001153555"/>
    </source>
</evidence>
<dbReference type="InterPro" id="IPR044788">
    <property type="entry name" value="X8_dom_prot"/>
</dbReference>
<sequence>MVLGAKCKTHESIIGVTIDLGMVSVLRVEIRGNNFIERRWEVANDALSITTSDHECDVDGVHPVGMGPFERNDEEEGDLDVVAALRRDLMSCKRIPHRNKQGVAKAQEPLQLLLPLHDPTSVPRPPPLDGHPVAFHLPAEHLENVSGSVLMAETWLRSHVLPHYPSTNVTAIIVGHAVFCDDRRRRLLGLVRPAVRNLHYSLTRWGLQNDIKATTSFSSDCLDGRSDVYTDDLAENHIKPLLVTLQEIGSPIAVNPLSEKIFDFLKSHSLPLKNLGDFHAGRVNLVISSQTAGNLPTSRKLSAIDISNNVVPFPAPAAKPPLPPLVGTISPAAPHFLPPLSPAASPPYGPHLPPCEPLGAASAPAFGFREKVWCVAKPSVPAETLQEALDFACGEGGADCEAIKEEGSCYFPDTSGNHAQESWEDAQESWEGREKEK</sequence>
<evidence type="ECO:0000259" key="7">
    <source>
        <dbReference type="SMART" id="SM00768"/>
    </source>
</evidence>
<dbReference type="SMART" id="SM00768">
    <property type="entry name" value="X8"/>
    <property type="match status" value="1"/>
</dbReference>
<dbReference type="InterPro" id="IPR000490">
    <property type="entry name" value="Glyco_hydro_17"/>
</dbReference>
<accession>A0A9N7NX88</accession>
<dbReference type="GO" id="GO:0004553">
    <property type="term" value="F:hydrolase activity, hydrolyzing O-glycosyl compounds"/>
    <property type="evidence" value="ECO:0007669"/>
    <property type="project" value="InterPro"/>
</dbReference>
<name>A0A9N7NX88_STRHE</name>
<evidence type="ECO:0000256" key="1">
    <source>
        <dbReference type="ARBA" id="ARBA00008773"/>
    </source>
</evidence>
<dbReference type="Pfam" id="PF07983">
    <property type="entry name" value="X8"/>
    <property type="match status" value="1"/>
</dbReference>
<evidence type="ECO:0000256" key="3">
    <source>
        <dbReference type="ARBA" id="ARBA00022801"/>
    </source>
</evidence>
<dbReference type="GO" id="GO:0009506">
    <property type="term" value="C:plasmodesma"/>
    <property type="evidence" value="ECO:0007669"/>
    <property type="project" value="UniProtKB-ARBA"/>
</dbReference>
<reference evidence="8" key="1">
    <citation type="submission" date="2019-12" db="EMBL/GenBank/DDBJ databases">
        <authorList>
            <person name="Scholes J."/>
        </authorList>
    </citation>
    <scope>NUCLEOTIDE SEQUENCE</scope>
</reference>
<keyword evidence="2" id="KW-0732">Signal</keyword>
<comment type="caution">
    <text evidence="8">The sequence shown here is derived from an EMBL/GenBank/DDBJ whole genome shotgun (WGS) entry which is preliminary data.</text>
</comment>
<dbReference type="PANTHER" id="PTHR31044">
    <property type="entry name" value="BETA-1,3 GLUCANASE"/>
    <property type="match status" value="1"/>
</dbReference>
<dbReference type="InterPro" id="IPR017853">
    <property type="entry name" value="GH"/>
</dbReference>
<evidence type="ECO:0000256" key="2">
    <source>
        <dbReference type="ARBA" id="ARBA00022729"/>
    </source>
</evidence>
<keyword evidence="9" id="KW-1185">Reference proteome</keyword>
<feature type="region of interest" description="Disordered" evidence="6">
    <location>
        <begin position="413"/>
        <end position="437"/>
    </location>
</feature>
<dbReference type="GO" id="GO:0005975">
    <property type="term" value="P:carbohydrate metabolic process"/>
    <property type="evidence" value="ECO:0007669"/>
    <property type="project" value="InterPro"/>
</dbReference>
<dbReference type="OrthoDB" id="421038at2759"/>
<gene>
    <name evidence="8" type="ORF">SHERM_07085</name>
</gene>
<evidence type="ECO:0000313" key="8">
    <source>
        <dbReference type="EMBL" id="CAA0841050.1"/>
    </source>
</evidence>
<keyword evidence="3 8" id="KW-0378">Hydrolase</keyword>
<dbReference type="Pfam" id="PF00332">
    <property type="entry name" value="Glyco_hydro_17"/>
    <property type="match status" value="1"/>
</dbReference>
<keyword evidence="4" id="KW-0326">Glycosidase</keyword>
<evidence type="ECO:0000256" key="4">
    <source>
        <dbReference type="ARBA" id="ARBA00023295"/>
    </source>
</evidence>
<evidence type="ECO:0000256" key="6">
    <source>
        <dbReference type="SAM" id="MobiDB-lite"/>
    </source>
</evidence>
<organism evidence="8 9">
    <name type="scientific">Striga hermonthica</name>
    <name type="common">Purple witchweed</name>
    <name type="synonym">Buchnera hermonthica</name>
    <dbReference type="NCBI Taxonomy" id="68872"/>
    <lineage>
        <taxon>Eukaryota</taxon>
        <taxon>Viridiplantae</taxon>
        <taxon>Streptophyta</taxon>
        <taxon>Embryophyta</taxon>
        <taxon>Tracheophyta</taxon>
        <taxon>Spermatophyta</taxon>
        <taxon>Magnoliopsida</taxon>
        <taxon>eudicotyledons</taxon>
        <taxon>Gunneridae</taxon>
        <taxon>Pentapetalae</taxon>
        <taxon>asterids</taxon>
        <taxon>lamiids</taxon>
        <taxon>Lamiales</taxon>
        <taxon>Orobanchaceae</taxon>
        <taxon>Buchnereae</taxon>
        <taxon>Striga</taxon>
    </lineage>
</organism>
<proteinExistence type="inferred from homology"/>
<dbReference type="PANTHER" id="PTHR31044:SF140">
    <property type="entry name" value="EXPRESSED PROTEIN"/>
    <property type="match status" value="1"/>
</dbReference>
<dbReference type="Proteomes" id="UP001153555">
    <property type="component" value="Unassembled WGS sequence"/>
</dbReference>
<dbReference type="EMBL" id="CACSLK010034050">
    <property type="protein sequence ID" value="CAA0841050.1"/>
    <property type="molecule type" value="Genomic_DNA"/>
</dbReference>